<dbReference type="GO" id="GO:0005829">
    <property type="term" value="C:cytosol"/>
    <property type="evidence" value="ECO:0007669"/>
    <property type="project" value="TreeGrafter"/>
</dbReference>
<evidence type="ECO:0000256" key="4">
    <source>
        <dbReference type="ARBA" id="ARBA00022723"/>
    </source>
</evidence>
<accession>A0A380MZ93</accession>
<feature type="binding site" evidence="9">
    <location>
        <begin position="279"/>
        <end position="281"/>
    </location>
    <ligand>
        <name>ATP</name>
        <dbReference type="ChEBI" id="CHEBI:30616"/>
    </ligand>
</feature>
<comment type="cofactor">
    <cofactor evidence="9">
        <name>Mg(2+)</name>
        <dbReference type="ChEBI" id="CHEBI:18420"/>
    </cofactor>
    <cofactor evidence="9">
        <name>Mn(2+)</name>
        <dbReference type="ChEBI" id="CHEBI:29035"/>
    </cofactor>
    <text evidence="9">Mg(2+). Can also accept Mn(2+).</text>
</comment>
<dbReference type="AlphaFoldDB" id="A0A380MZ93"/>
<keyword evidence="5 9" id="KW-0547">Nucleotide-binding</keyword>
<dbReference type="CDD" id="cd24010">
    <property type="entry name" value="ASKHA_NBD_AcK_PK"/>
    <property type="match status" value="1"/>
</dbReference>
<dbReference type="InterPro" id="IPR043129">
    <property type="entry name" value="ATPase_NBD"/>
</dbReference>
<dbReference type="Proteomes" id="UP000254601">
    <property type="component" value="Unassembled WGS sequence"/>
</dbReference>
<comment type="catalytic activity">
    <reaction evidence="9">
        <text>acetate + ATP = acetyl phosphate + ADP</text>
        <dbReference type="Rhea" id="RHEA:11352"/>
        <dbReference type="ChEBI" id="CHEBI:22191"/>
        <dbReference type="ChEBI" id="CHEBI:30089"/>
        <dbReference type="ChEBI" id="CHEBI:30616"/>
        <dbReference type="ChEBI" id="CHEBI:456216"/>
        <dbReference type="EC" id="2.7.2.1"/>
    </reaction>
</comment>
<evidence type="ECO:0000256" key="9">
    <source>
        <dbReference type="HAMAP-Rule" id="MF_00020"/>
    </source>
</evidence>
<keyword evidence="8 9" id="KW-0460">Magnesium</keyword>
<feature type="binding site" evidence="9">
    <location>
        <begin position="327"/>
        <end position="331"/>
    </location>
    <ligand>
        <name>ATP</name>
        <dbReference type="ChEBI" id="CHEBI:30616"/>
    </ligand>
</feature>
<evidence type="ECO:0000256" key="1">
    <source>
        <dbReference type="ARBA" id="ARBA00008748"/>
    </source>
</evidence>
<comment type="similarity">
    <text evidence="1 9 10">Belongs to the acetokinase family.</text>
</comment>
<keyword evidence="12" id="KW-1185">Reference proteome</keyword>
<feature type="binding site" evidence="9">
    <location>
        <position position="16"/>
    </location>
    <ligand>
        <name>ATP</name>
        <dbReference type="ChEBI" id="CHEBI:30616"/>
    </ligand>
</feature>
<keyword evidence="4 9" id="KW-0479">Metal-binding</keyword>
<comment type="function">
    <text evidence="9">Catalyzes the formation of acetyl phosphate from acetate and ATP. Can also catalyze the reverse reaction.</text>
</comment>
<keyword evidence="6 9" id="KW-0418">Kinase</keyword>
<feature type="site" description="Transition state stabilizer" evidence="9">
    <location>
        <position position="237"/>
    </location>
</feature>
<keyword evidence="7 9" id="KW-0067">ATP-binding</keyword>
<dbReference type="InterPro" id="IPR004372">
    <property type="entry name" value="Ac/propionate_kinase"/>
</dbReference>
<keyword evidence="2 9" id="KW-0963">Cytoplasm</keyword>
<evidence type="ECO:0000313" key="12">
    <source>
        <dbReference type="Proteomes" id="UP000254601"/>
    </source>
</evidence>
<feature type="binding site" evidence="9">
    <location>
        <begin position="204"/>
        <end position="208"/>
    </location>
    <ligand>
        <name>ATP</name>
        <dbReference type="ChEBI" id="CHEBI:30616"/>
    </ligand>
</feature>
<keyword evidence="3 9" id="KW-0808">Transferase</keyword>
<dbReference type="GO" id="GO:0006085">
    <property type="term" value="P:acetyl-CoA biosynthetic process"/>
    <property type="evidence" value="ECO:0007669"/>
    <property type="project" value="UniProtKB-UniRule"/>
</dbReference>
<dbReference type="PROSITE" id="PS01075">
    <property type="entry name" value="ACETATE_KINASE_1"/>
    <property type="match status" value="1"/>
</dbReference>
<evidence type="ECO:0000313" key="11">
    <source>
        <dbReference type="EMBL" id="SUO97223.1"/>
    </source>
</evidence>
<evidence type="ECO:0000256" key="5">
    <source>
        <dbReference type="ARBA" id="ARBA00022741"/>
    </source>
</evidence>
<feature type="site" description="Transition state stabilizer" evidence="9">
    <location>
        <position position="178"/>
    </location>
</feature>
<feature type="active site" description="Proton donor/acceptor" evidence="9">
    <location>
        <position position="146"/>
    </location>
</feature>
<proteinExistence type="inferred from homology"/>
<dbReference type="RefSeq" id="WP_072575990.1">
    <property type="nucleotide sequence ID" value="NZ_LWHB01000041.1"/>
</dbReference>
<dbReference type="GO" id="GO:0000287">
    <property type="term" value="F:magnesium ion binding"/>
    <property type="evidence" value="ECO:0007669"/>
    <property type="project" value="UniProtKB-UniRule"/>
</dbReference>
<dbReference type="PANTHER" id="PTHR21060">
    <property type="entry name" value="ACETATE KINASE"/>
    <property type="match status" value="1"/>
</dbReference>
<dbReference type="Pfam" id="PF00871">
    <property type="entry name" value="Acetate_kinase"/>
    <property type="match status" value="1"/>
</dbReference>
<feature type="binding site" evidence="9">
    <location>
        <position position="381"/>
    </location>
    <ligand>
        <name>Mg(2+)</name>
        <dbReference type="ChEBI" id="CHEBI:18420"/>
    </ligand>
</feature>
<dbReference type="EC" id="2.7.2.1" evidence="9"/>
<evidence type="ECO:0000256" key="7">
    <source>
        <dbReference type="ARBA" id="ARBA00022840"/>
    </source>
</evidence>
<dbReference type="PIRSF" id="PIRSF000722">
    <property type="entry name" value="Acetate_prop_kin"/>
    <property type="match status" value="1"/>
</dbReference>
<protein>
    <recommendedName>
        <fullName evidence="9">Acetate kinase</fullName>
        <ecNumber evidence="9">2.7.2.1</ecNumber>
    </recommendedName>
    <alternativeName>
        <fullName evidence="9">Acetokinase</fullName>
    </alternativeName>
</protein>
<dbReference type="InterPro" id="IPR023865">
    <property type="entry name" value="Aliphatic_acid_kinase_CS"/>
</dbReference>
<name>A0A380MZ93_9GAMM</name>
<comment type="pathway">
    <text evidence="9">Metabolic intermediate biosynthesis; acetyl-CoA biosynthesis; acetyl-CoA from acetate: step 1/2.</text>
</comment>
<dbReference type="PRINTS" id="PR00471">
    <property type="entry name" value="ACETATEKNASE"/>
</dbReference>
<evidence type="ECO:0000256" key="2">
    <source>
        <dbReference type="ARBA" id="ARBA00022490"/>
    </source>
</evidence>
<dbReference type="PANTHER" id="PTHR21060:SF21">
    <property type="entry name" value="ACETATE KINASE"/>
    <property type="match status" value="1"/>
</dbReference>
<comment type="subunit">
    <text evidence="9">Homodimer.</text>
</comment>
<evidence type="ECO:0000256" key="10">
    <source>
        <dbReference type="RuleBase" id="RU003835"/>
    </source>
</evidence>
<feature type="binding site" evidence="9">
    <location>
        <position position="9"/>
    </location>
    <ligand>
        <name>Mg(2+)</name>
        <dbReference type="ChEBI" id="CHEBI:18420"/>
    </ligand>
</feature>
<evidence type="ECO:0000256" key="3">
    <source>
        <dbReference type="ARBA" id="ARBA00022679"/>
    </source>
</evidence>
<evidence type="ECO:0000256" key="8">
    <source>
        <dbReference type="ARBA" id="ARBA00022842"/>
    </source>
</evidence>
<dbReference type="UniPathway" id="UPA00340">
    <property type="reaction ID" value="UER00458"/>
</dbReference>
<organism evidence="11 12">
    <name type="scientific">Suttonella ornithocola</name>
    <dbReference type="NCBI Taxonomy" id="279832"/>
    <lineage>
        <taxon>Bacteria</taxon>
        <taxon>Pseudomonadati</taxon>
        <taxon>Pseudomonadota</taxon>
        <taxon>Gammaproteobacteria</taxon>
        <taxon>Cardiobacteriales</taxon>
        <taxon>Cardiobacteriaceae</taxon>
        <taxon>Suttonella</taxon>
    </lineage>
</organism>
<dbReference type="SUPFAM" id="SSF53067">
    <property type="entry name" value="Actin-like ATPase domain"/>
    <property type="match status" value="2"/>
</dbReference>
<dbReference type="NCBIfam" id="TIGR00016">
    <property type="entry name" value="ackA"/>
    <property type="match status" value="1"/>
</dbReference>
<dbReference type="EMBL" id="UHIC01000001">
    <property type="protein sequence ID" value="SUO97223.1"/>
    <property type="molecule type" value="Genomic_DNA"/>
</dbReference>
<dbReference type="HAMAP" id="MF_00020">
    <property type="entry name" value="Acetate_kinase"/>
    <property type="match status" value="1"/>
</dbReference>
<dbReference type="GO" id="GO:0005524">
    <property type="term" value="F:ATP binding"/>
    <property type="evidence" value="ECO:0007669"/>
    <property type="project" value="UniProtKB-KW"/>
</dbReference>
<dbReference type="OrthoDB" id="9802453at2"/>
<dbReference type="GO" id="GO:0006083">
    <property type="term" value="P:acetate metabolic process"/>
    <property type="evidence" value="ECO:0007669"/>
    <property type="project" value="TreeGrafter"/>
</dbReference>
<sequence length="399" mass="43940">MHRYVLVINCGSSSLKFAVIDPQTGDCPLKGLAERLGQGHEVGDFSYKVANEKFALTLHPGTHDAAMKQIVEVLEEQGLMAEISAVGHRIVHGGEYFSESVRIEDDVRDKIADCIRLAPLHNPAHITGIDAAQKSFPDLVQVVVFDTAFHQKIPEKAYLYALPYRYYQSYHIRRYGFHGTSYRYVSAQLPKLIDIEKPKSIVCHLGNGGSVAAIDGDHSLDTTMGLTPLEGIVHGTRSGDIDPAIPRILTEQFGISIHEVGEVLWKKSGLLGLSEISNDCRTLEEEMNKGNLAAIRALEVYCYRLAKHIAAQMVALNGCDVLVFTGGIGENSAFVRKRTVEHLGFLGFKLDEDLNNEVLYGKTGAISAQDSKPIWVVPTNEELMIARDTLALAEIAEKE</sequence>
<comment type="subcellular location">
    <subcellularLocation>
        <location evidence="9">Cytoplasm</location>
    </subcellularLocation>
</comment>
<dbReference type="Gene3D" id="3.30.420.40">
    <property type="match status" value="2"/>
</dbReference>
<feature type="binding site" evidence="9">
    <location>
        <position position="89"/>
    </location>
    <ligand>
        <name>substrate</name>
    </ligand>
</feature>
<evidence type="ECO:0000256" key="6">
    <source>
        <dbReference type="ARBA" id="ARBA00022777"/>
    </source>
</evidence>
<gene>
    <name evidence="9 11" type="primary">ackA</name>
    <name evidence="11" type="ORF">NCTC13337_02278</name>
</gene>
<dbReference type="GO" id="GO:0008776">
    <property type="term" value="F:acetate kinase activity"/>
    <property type="evidence" value="ECO:0007669"/>
    <property type="project" value="UniProtKB-UniRule"/>
</dbReference>
<reference evidence="11 12" key="1">
    <citation type="submission" date="2018-06" db="EMBL/GenBank/DDBJ databases">
        <authorList>
            <consortium name="Pathogen Informatics"/>
            <person name="Doyle S."/>
        </authorList>
    </citation>
    <scope>NUCLEOTIDE SEQUENCE [LARGE SCALE GENOMIC DNA]</scope>
    <source>
        <strain evidence="11 12">NCTC13337</strain>
    </source>
</reference>
<dbReference type="InterPro" id="IPR000890">
    <property type="entry name" value="Aliphatic_acid_kin_short-chain"/>
</dbReference>